<protein>
    <submittedName>
        <fullName evidence="1">Uncharacterized protein</fullName>
    </submittedName>
</protein>
<evidence type="ECO:0000313" key="2">
    <source>
        <dbReference type="Proteomes" id="UP001165122"/>
    </source>
</evidence>
<organism evidence="1 2">
    <name type="scientific">Triparma laevis f. longispina</name>
    <dbReference type="NCBI Taxonomy" id="1714387"/>
    <lineage>
        <taxon>Eukaryota</taxon>
        <taxon>Sar</taxon>
        <taxon>Stramenopiles</taxon>
        <taxon>Ochrophyta</taxon>
        <taxon>Bolidophyceae</taxon>
        <taxon>Parmales</taxon>
        <taxon>Triparmaceae</taxon>
        <taxon>Triparma</taxon>
    </lineage>
</organism>
<dbReference type="Proteomes" id="UP001165122">
    <property type="component" value="Unassembled WGS sequence"/>
</dbReference>
<dbReference type="AlphaFoldDB" id="A0A9W7A1C5"/>
<keyword evidence="2" id="KW-1185">Reference proteome</keyword>
<comment type="caution">
    <text evidence="1">The sequence shown here is derived from an EMBL/GenBank/DDBJ whole genome shotgun (WGS) entry which is preliminary data.</text>
</comment>
<accession>A0A9W7A1C5</accession>
<name>A0A9W7A1C5_9STRA</name>
<gene>
    <name evidence="1" type="ORF">TrLO_g15898</name>
</gene>
<evidence type="ECO:0000313" key="1">
    <source>
        <dbReference type="EMBL" id="GMH60219.1"/>
    </source>
</evidence>
<reference evidence="2" key="1">
    <citation type="journal article" date="2023" name="Commun. Biol.">
        <title>Genome analysis of Parmales, the sister group of diatoms, reveals the evolutionary specialization of diatoms from phago-mixotrophs to photoautotrophs.</title>
        <authorList>
            <person name="Ban H."/>
            <person name="Sato S."/>
            <person name="Yoshikawa S."/>
            <person name="Yamada K."/>
            <person name="Nakamura Y."/>
            <person name="Ichinomiya M."/>
            <person name="Sato N."/>
            <person name="Blanc-Mathieu R."/>
            <person name="Endo H."/>
            <person name="Kuwata A."/>
            <person name="Ogata H."/>
        </authorList>
    </citation>
    <scope>NUCLEOTIDE SEQUENCE [LARGE SCALE GENOMIC DNA]</scope>
    <source>
        <strain evidence="2">NIES 3700</strain>
    </source>
</reference>
<proteinExistence type="predicted"/>
<sequence>MDKQTKLKQTTTVFQVLIEASKFNSFPYPQWFLSFSLFGSFFTMPVQPLELLMLFLVKIYIIPFLGNCISAKTKERCQVLTSILALPP</sequence>
<dbReference type="EMBL" id="BRXW01000496">
    <property type="protein sequence ID" value="GMH60219.1"/>
    <property type="molecule type" value="Genomic_DNA"/>
</dbReference>